<dbReference type="GeneID" id="120265693"/>
<keyword evidence="5" id="KW-0560">Oxidoreductase</keyword>
<keyword evidence="7" id="KW-0539">Nucleus</keyword>
<evidence type="ECO:0000256" key="5">
    <source>
        <dbReference type="ARBA" id="ARBA00023002"/>
    </source>
</evidence>
<evidence type="ECO:0000259" key="8">
    <source>
        <dbReference type="PROSITE" id="PS51471"/>
    </source>
</evidence>
<keyword evidence="4" id="KW-0223">Dioxygenase</keyword>
<keyword evidence="3" id="KW-0479">Metal-binding</keyword>
<reference evidence="10" key="1">
    <citation type="submission" date="2025-08" db="UniProtKB">
        <authorList>
            <consortium name="RefSeq"/>
        </authorList>
    </citation>
    <scope>IDENTIFICATION</scope>
</reference>
<dbReference type="Proteomes" id="UP001515500">
    <property type="component" value="Chromosome 7"/>
</dbReference>
<dbReference type="GO" id="GO:0051213">
    <property type="term" value="F:dioxygenase activity"/>
    <property type="evidence" value="ECO:0007669"/>
    <property type="project" value="UniProtKB-KW"/>
</dbReference>
<name>A0AB40BQJ7_DIOCR</name>
<comment type="subcellular location">
    <subcellularLocation>
        <location evidence="1">Nucleus</location>
    </subcellularLocation>
</comment>
<evidence type="ECO:0000313" key="10">
    <source>
        <dbReference type="RefSeq" id="XP_039129576.1"/>
    </source>
</evidence>
<accession>A0AB40BQJ7</accession>
<dbReference type="InterPro" id="IPR032862">
    <property type="entry name" value="ALKBH6"/>
</dbReference>
<evidence type="ECO:0000256" key="2">
    <source>
        <dbReference type="ARBA" id="ARBA00007879"/>
    </source>
</evidence>
<evidence type="ECO:0000256" key="4">
    <source>
        <dbReference type="ARBA" id="ARBA00022964"/>
    </source>
</evidence>
<dbReference type="PROSITE" id="PS51471">
    <property type="entry name" value="FE2OG_OXY"/>
    <property type="match status" value="1"/>
</dbReference>
<dbReference type="GO" id="GO:0046872">
    <property type="term" value="F:metal ion binding"/>
    <property type="evidence" value="ECO:0007669"/>
    <property type="project" value="UniProtKB-KW"/>
</dbReference>
<dbReference type="InterPro" id="IPR027450">
    <property type="entry name" value="AlkB-like"/>
</dbReference>
<evidence type="ECO:0000313" key="9">
    <source>
        <dbReference type="Proteomes" id="UP001515500"/>
    </source>
</evidence>
<dbReference type="GO" id="GO:0005634">
    <property type="term" value="C:nucleus"/>
    <property type="evidence" value="ECO:0007669"/>
    <property type="project" value="UniProtKB-SubCell"/>
</dbReference>
<keyword evidence="6" id="KW-0408">Iron</keyword>
<evidence type="ECO:0000256" key="3">
    <source>
        <dbReference type="ARBA" id="ARBA00022723"/>
    </source>
</evidence>
<dbReference type="InterPro" id="IPR037151">
    <property type="entry name" value="AlkB-like_sf"/>
</dbReference>
<dbReference type="RefSeq" id="XP_039129576.1">
    <property type="nucleotide sequence ID" value="XM_039273642.1"/>
</dbReference>
<feature type="domain" description="Fe2OG dioxygenase" evidence="8">
    <location>
        <begin position="101"/>
        <end position="271"/>
    </location>
</feature>
<gene>
    <name evidence="10" type="primary">LOC120265693</name>
</gene>
<evidence type="ECO:0000256" key="7">
    <source>
        <dbReference type="ARBA" id="ARBA00023242"/>
    </source>
</evidence>
<evidence type="ECO:0000256" key="1">
    <source>
        <dbReference type="ARBA" id="ARBA00004123"/>
    </source>
</evidence>
<dbReference type="Gene3D" id="2.60.120.590">
    <property type="entry name" value="Alpha-ketoglutarate-dependent dioxygenase AlkB-like"/>
    <property type="match status" value="1"/>
</dbReference>
<proteinExistence type="inferred from homology"/>
<dbReference type="InterPro" id="IPR005123">
    <property type="entry name" value="Oxoglu/Fe-dep_dioxygenase_dom"/>
</dbReference>
<dbReference type="Pfam" id="PF13532">
    <property type="entry name" value="2OG-FeII_Oxy_2"/>
    <property type="match status" value="1"/>
</dbReference>
<dbReference type="AlphaFoldDB" id="A0AB40BQJ7"/>
<keyword evidence="9" id="KW-1185">Reference proteome</keyword>
<sequence length="280" mass="31869">MMEFADDKPSDQQELKIKDYVVGDLPTLIYIPNFIADSEQSQLLHHIYEVPTSKWKNLKNRRLQNWGGVVHEKGLLPQELPAWLKNVTGRIRQCTGLFPSELNHVLINEYLPDQGIMPHQDGPAYFPVVAILSLKSPVVIDFTPHPRLRECASKESSGEELTIQSKAEEAECDERHDGLLNTPKDSISPCSLLLMPCSLLIFKDQAYSDYLHGIQDTKLHRLDKVVNVSECMKPQKQEPSLSLEAESNHAIDETGFKRTDTRVSLTCRLVLKVHKNLFKF</sequence>
<comment type="similarity">
    <text evidence="2">Belongs to the alkB family.</text>
</comment>
<dbReference type="PANTHER" id="PTHR46030">
    <property type="entry name" value="ALPHA-KETOGLUTARATE-DEPENDENT DIOXYGENASE ALKB HOMOLOG 6"/>
    <property type="match status" value="1"/>
</dbReference>
<dbReference type="PANTHER" id="PTHR46030:SF1">
    <property type="entry name" value="ALPHA-KETOGLUTARATE-DEPENDENT DIOXYGENASE ALKB HOMOLOG 6"/>
    <property type="match status" value="1"/>
</dbReference>
<dbReference type="SUPFAM" id="SSF51197">
    <property type="entry name" value="Clavaminate synthase-like"/>
    <property type="match status" value="1"/>
</dbReference>
<organism evidence="9 10">
    <name type="scientific">Dioscorea cayennensis subsp. rotundata</name>
    <name type="common">White Guinea yam</name>
    <name type="synonym">Dioscorea rotundata</name>
    <dbReference type="NCBI Taxonomy" id="55577"/>
    <lineage>
        <taxon>Eukaryota</taxon>
        <taxon>Viridiplantae</taxon>
        <taxon>Streptophyta</taxon>
        <taxon>Embryophyta</taxon>
        <taxon>Tracheophyta</taxon>
        <taxon>Spermatophyta</taxon>
        <taxon>Magnoliopsida</taxon>
        <taxon>Liliopsida</taxon>
        <taxon>Dioscoreales</taxon>
        <taxon>Dioscoreaceae</taxon>
        <taxon>Dioscorea</taxon>
    </lineage>
</organism>
<evidence type="ECO:0000256" key="6">
    <source>
        <dbReference type="ARBA" id="ARBA00023004"/>
    </source>
</evidence>
<protein>
    <submittedName>
        <fullName evidence="10">Alpha-ketoglutarate-dependent dioxygenase alkB homolog 6-like</fullName>
    </submittedName>
</protein>